<dbReference type="InterPro" id="IPR037293">
    <property type="entry name" value="Gal_Oxidase_central_sf"/>
</dbReference>
<proteinExistence type="predicted"/>
<dbReference type="PROSITE" id="PS51257">
    <property type="entry name" value="PROKAR_LIPOPROTEIN"/>
    <property type="match status" value="1"/>
</dbReference>
<dbReference type="Pfam" id="PF01344">
    <property type="entry name" value="Kelch_1"/>
    <property type="match status" value="1"/>
</dbReference>
<dbReference type="SMART" id="SM00612">
    <property type="entry name" value="Kelch"/>
    <property type="match status" value="2"/>
</dbReference>
<dbReference type="Proteomes" id="UP001151081">
    <property type="component" value="Unassembled WGS sequence"/>
</dbReference>
<name>A0A9X3X7X2_9BACT</name>
<comment type="caution">
    <text evidence="2">The sequence shown here is derived from an EMBL/GenBank/DDBJ whole genome shotgun (WGS) entry which is preliminary data.</text>
</comment>
<dbReference type="PANTHER" id="PTHR45632">
    <property type="entry name" value="LD33804P"/>
    <property type="match status" value="1"/>
</dbReference>
<keyword evidence="3" id="KW-1185">Reference proteome</keyword>
<feature type="region of interest" description="Disordered" evidence="1">
    <location>
        <begin position="22"/>
        <end position="45"/>
    </location>
</feature>
<evidence type="ECO:0000256" key="1">
    <source>
        <dbReference type="SAM" id="MobiDB-lite"/>
    </source>
</evidence>
<dbReference type="AlphaFoldDB" id="A0A9X3X7X2"/>
<dbReference type="SUPFAM" id="SSF117281">
    <property type="entry name" value="Kelch motif"/>
    <property type="match status" value="1"/>
</dbReference>
<organism evidence="2 3">
    <name type="scientific">Polyangium jinanense</name>
    <dbReference type="NCBI Taxonomy" id="2829994"/>
    <lineage>
        <taxon>Bacteria</taxon>
        <taxon>Pseudomonadati</taxon>
        <taxon>Myxococcota</taxon>
        <taxon>Polyangia</taxon>
        <taxon>Polyangiales</taxon>
        <taxon>Polyangiaceae</taxon>
        <taxon>Polyangium</taxon>
    </lineage>
</organism>
<protein>
    <submittedName>
        <fullName evidence="2">Uncharacterized protein</fullName>
    </submittedName>
</protein>
<accession>A0A9X3X7X2</accession>
<evidence type="ECO:0000313" key="2">
    <source>
        <dbReference type="EMBL" id="MDC3983853.1"/>
    </source>
</evidence>
<sequence length="364" mass="37983">MQNRIAVFLCAIAGIAGGAACRPDTSTPSESISNDTGGRGGRAGAGATELRARFPQKAPAILDVGESFLPVENGFASPSPLSRTSGRRGLMMSLPAAATRAVVLHTPDGFEIRVRERGIVGPGAPENLAVVYPREGGSSFWTAVEAGYEEWLLLDEHATAGDGPVATWDVEGAALRQDGDAVEVLDAAGGTRVRVTAPAAWAEDGRPVDVKLVAREATIELFADIEGESLLVDPLWTSPPAMTTPRWNHAAALLQDGRVLITGGATTGNWDLPTAVVDIYDVATNTITAAAPMTVPRNYHTATVLSDGRVLVAGGLTTNGVSLQSCEIYDPTMNTWSSAAAMNVRHRRHAADILSNGQVVVVGG</sequence>
<feature type="compositionally biased region" description="Polar residues" evidence="1">
    <location>
        <begin position="24"/>
        <end position="36"/>
    </location>
</feature>
<dbReference type="InterPro" id="IPR006652">
    <property type="entry name" value="Kelch_1"/>
</dbReference>
<evidence type="ECO:0000313" key="3">
    <source>
        <dbReference type="Proteomes" id="UP001151081"/>
    </source>
</evidence>
<gene>
    <name evidence="2" type="ORF">KEG57_25310</name>
</gene>
<dbReference type="InterPro" id="IPR015915">
    <property type="entry name" value="Kelch-typ_b-propeller"/>
</dbReference>
<dbReference type="Gene3D" id="2.130.10.80">
    <property type="entry name" value="Galactose oxidase/kelch, beta-propeller"/>
    <property type="match status" value="2"/>
</dbReference>
<dbReference type="PANTHER" id="PTHR45632:SF17">
    <property type="entry name" value="KELCH-LIKE PROTEIN 31"/>
    <property type="match status" value="1"/>
</dbReference>
<dbReference type="EMBL" id="JAGTJJ010000016">
    <property type="protein sequence ID" value="MDC3983853.1"/>
    <property type="molecule type" value="Genomic_DNA"/>
</dbReference>
<dbReference type="RefSeq" id="WP_272458854.1">
    <property type="nucleotide sequence ID" value="NZ_JAGTJJ010000016.1"/>
</dbReference>
<reference evidence="2 3" key="1">
    <citation type="submission" date="2021-04" db="EMBL/GenBank/DDBJ databases">
        <title>Genome analysis of Polyangium sp.</title>
        <authorList>
            <person name="Li Y."/>
            <person name="Wang J."/>
        </authorList>
    </citation>
    <scope>NUCLEOTIDE SEQUENCE [LARGE SCALE GENOMIC DNA]</scope>
    <source>
        <strain evidence="2 3">SDU14</strain>
    </source>
</reference>